<reference evidence="7 8" key="1">
    <citation type="submission" date="2016-12" db="EMBL/GenBank/DDBJ databases">
        <title>The genomes of Aspergillus section Nigri reveals drivers in fungal speciation.</title>
        <authorList>
            <consortium name="DOE Joint Genome Institute"/>
            <person name="Vesth T.C."/>
            <person name="Nybo J."/>
            <person name="Theobald S."/>
            <person name="Brandl J."/>
            <person name="Frisvad J.C."/>
            <person name="Nielsen K.F."/>
            <person name="Lyhne E.K."/>
            <person name="Kogle M.E."/>
            <person name="Kuo A."/>
            <person name="Riley R."/>
            <person name="Clum A."/>
            <person name="Nolan M."/>
            <person name="Lipzen A."/>
            <person name="Salamov A."/>
            <person name="Henrissat B."/>
            <person name="Wiebenga A."/>
            <person name="De Vries R.P."/>
            <person name="Grigoriev I.V."/>
            <person name="Mortensen U.H."/>
            <person name="Andersen M.R."/>
            <person name="Baker S.E."/>
        </authorList>
    </citation>
    <scope>NUCLEOTIDE SEQUENCE [LARGE SCALE GENOMIC DNA]</scope>
    <source>
        <strain evidence="7 8">CBS 115572</strain>
    </source>
</reference>
<evidence type="ECO:0000256" key="1">
    <source>
        <dbReference type="ARBA" id="ARBA00004167"/>
    </source>
</evidence>
<sequence>MTIYQSEPYATPSAYNIFCANFWSANTIYRELPASTTTSSATSGSTPSVTTASITSTFQTASATQTSTASPTATNSPSSKKSRAWIAGAVIGAVAGVVAIIAAAIFFLRYRVSRRPEAVQYENVAPRPVSELPSEAYTEMAHELPHENPGPSASRGGVYEL</sequence>
<gene>
    <name evidence="7" type="ORF">BO94DRAFT_530869</name>
</gene>
<evidence type="ECO:0000313" key="8">
    <source>
        <dbReference type="Proteomes" id="UP000246702"/>
    </source>
</evidence>
<evidence type="ECO:0000256" key="5">
    <source>
        <dbReference type="SAM" id="MobiDB-lite"/>
    </source>
</evidence>
<comment type="caution">
    <text evidence="7">The sequence shown here is derived from an EMBL/GenBank/DDBJ whole genome shotgun (WGS) entry which is preliminary data.</text>
</comment>
<dbReference type="Proteomes" id="UP000246702">
    <property type="component" value="Unassembled WGS sequence"/>
</dbReference>
<dbReference type="RefSeq" id="XP_025471739.1">
    <property type="nucleotide sequence ID" value="XM_025610770.1"/>
</dbReference>
<dbReference type="GO" id="GO:0016020">
    <property type="term" value="C:membrane"/>
    <property type="evidence" value="ECO:0007669"/>
    <property type="project" value="UniProtKB-SubCell"/>
</dbReference>
<evidence type="ECO:0000256" key="4">
    <source>
        <dbReference type="ARBA" id="ARBA00023136"/>
    </source>
</evidence>
<keyword evidence="8" id="KW-1185">Reference proteome</keyword>
<evidence type="ECO:0000256" key="3">
    <source>
        <dbReference type="ARBA" id="ARBA00022989"/>
    </source>
</evidence>
<feature type="region of interest" description="Disordered" evidence="5">
    <location>
        <begin position="141"/>
        <end position="161"/>
    </location>
</feature>
<dbReference type="OrthoDB" id="3557178at2759"/>
<feature type="region of interest" description="Disordered" evidence="5">
    <location>
        <begin position="60"/>
        <end position="79"/>
    </location>
</feature>
<feature type="non-terminal residue" evidence="7">
    <location>
        <position position="161"/>
    </location>
</feature>
<feature type="transmembrane region" description="Helical" evidence="6">
    <location>
        <begin position="84"/>
        <end position="108"/>
    </location>
</feature>
<name>A0A317XDI8_9EURO</name>
<dbReference type="GeneID" id="37112913"/>
<dbReference type="STRING" id="1450535.A0A317XDI8"/>
<dbReference type="AlphaFoldDB" id="A0A317XDI8"/>
<keyword evidence="2 6" id="KW-0812">Transmembrane</keyword>
<dbReference type="GO" id="GO:0071944">
    <property type="term" value="C:cell periphery"/>
    <property type="evidence" value="ECO:0007669"/>
    <property type="project" value="UniProtKB-ARBA"/>
</dbReference>
<evidence type="ECO:0008006" key="9">
    <source>
        <dbReference type="Google" id="ProtNLM"/>
    </source>
</evidence>
<accession>A0A317XDI8</accession>
<evidence type="ECO:0000256" key="6">
    <source>
        <dbReference type="SAM" id="Phobius"/>
    </source>
</evidence>
<organism evidence="7 8">
    <name type="scientific">Aspergillus sclerotioniger CBS 115572</name>
    <dbReference type="NCBI Taxonomy" id="1450535"/>
    <lineage>
        <taxon>Eukaryota</taxon>
        <taxon>Fungi</taxon>
        <taxon>Dikarya</taxon>
        <taxon>Ascomycota</taxon>
        <taxon>Pezizomycotina</taxon>
        <taxon>Eurotiomycetes</taxon>
        <taxon>Eurotiomycetidae</taxon>
        <taxon>Eurotiales</taxon>
        <taxon>Aspergillaceae</taxon>
        <taxon>Aspergillus</taxon>
        <taxon>Aspergillus subgen. Circumdati</taxon>
    </lineage>
</organism>
<comment type="subcellular location">
    <subcellularLocation>
        <location evidence="1">Membrane</location>
        <topology evidence="1">Single-pass membrane protein</topology>
    </subcellularLocation>
</comment>
<keyword evidence="4 6" id="KW-0472">Membrane</keyword>
<dbReference type="EMBL" id="MSFK01000003">
    <property type="protein sequence ID" value="PWY94978.1"/>
    <property type="molecule type" value="Genomic_DNA"/>
</dbReference>
<evidence type="ECO:0000256" key="2">
    <source>
        <dbReference type="ARBA" id="ARBA00022692"/>
    </source>
</evidence>
<evidence type="ECO:0000313" key="7">
    <source>
        <dbReference type="EMBL" id="PWY94978.1"/>
    </source>
</evidence>
<dbReference type="PANTHER" id="PTHR15549">
    <property type="entry name" value="PAIRED IMMUNOGLOBULIN-LIKE TYPE 2 RECEPTOR"/>
    <property type="match status" value="1"/>
</dbReference>
<dbReference type="InterPro" id="IPR051694">
    <property type="entry name" value="Immunoregulatory_rcpt-like"/>
</dbReference>
<keyword evidence="3 6" id="KW-1133">Transmembrane helix</keyword>
<protein>
    <recommendedName>
        <fullName evidence="9">Mid2 domain-containing protein</fullName>
    </recommendedName>
</protein>
<proteinExistence type="predicted"/>